<reference evidence="1 2" key="3">
    <citation type="journal article" date="2010" name="Sequencing">
        <title>Complete Genome Sequence of Rothia mucilaginosa DY-18: A Clinical Isolate with Dense Meshwork-Like Structures from a Persistent Apical Periodontitis Lesion.</title>
        <authorList>
            <person name="Yamane K."/>
            <person name="Nambu T."/>
            <person name="Yamanaka T."/>
            <person name="Mashimo C."/>
            <person name="Sugimori C."/>
            <person name="Leung K.-P."/>
            <person name="Fukushima H."/>
        </authorList>
    </citation>
    <scope>NUCLEOTIDE SEQUENCE [LARGE SCALE GENOMIC DNA]</scope>
    <source>
        <strain evidence="1 2">DY-18</strain>
    </source>
</reference>
<dbReference type="Gene3D" id="3.30.1240.10">
    <property type="match status" value="1"/>
</dbReference>
<dbReference type="eggNOG" id="COG0561">
    <property type="taxonomic scope" value="Bacteria"/>
</dbReference>
<dbReference type="SUPFAM" id="SSF56784">
    <property type="entry name" value="HAD-like"/>
    <property type="match status" value="1"/>
</dbReference>
<dbReference type="PANTHER" id="PTHR10000:SF8">
    <property type="entry name" value="HAD SUPERFAMILY HYDROLASE-LIKE, TYPE 3"/>
    <property type="match status" value="1"/>
</dbReference>
<reference evidence="2" key="1">
    <citation type="submission" date="2009-07" db="EMBL/GenBank/DDBJ databases">
        <title>Complete genome sequence of Rothia mucilaginosa DJ.</title>
        <authorList>
            <person name="Yamane K."/>
            <person name="Nambu T."/>
            <person name="Mashimo C."/>
            <person name="Sugimori C."/>
            <person name="Yamanaka T."/>
            <person name="Leung K."/>
            <person name="Fukushima H."/>
        </authorList>
    </citation>
    <scope>NUCLEOTIDE SEQUENCE [LARGE SCALE GENOMIC DNA]</scope>
    <source>
        <strain evidence="2">DY-18</strain>
    </source>
</reference>
<keyword evidence="1" id="KW-0378">Hydrolase</keyword>
<dbReference type="InterPro" id="IPR006379">
    <property type="entry name" value="HAD-SF_hydro_IIB"/>
</dbReference>
<dbReference type="GO" id="GO:0016791">
    <property type="term" value="F:phosphatase activity"/>
    <property type="evidence" value="ECO:0007669"/>
    <property type="project" value="UniProtKB-ARBA"/>
</dbReference>
<dbReference type="KEGG" id="rmu:RMDY18_00640"/>
<protein>
    <submittedName>
        <fullName evidence="1">Predicted hydrolase of the HAD superfamily</fullName>
    </submittedName>
</protein>
<dbReference type="Proteomes" id="UP000001883">
    <property type="component" value="Chromosome"/>
</dbReference>
<dbReference type="HOGENOM" id="CLU_044146_0_0_11"/>
<dbReference type="Gene3D" id="3.40.50.1000">
    <property type="entry name" value="HAD superfamily/HAD-like"/>
    <property type="match status" value="1"/>
</dbReference>
<organism evidence="1 2">
    <name type="scientific">Rothia mucilaginosa (strain DY-18)</name>
    <name type="common">Stomatococcus mucilaginosus</name>
    <dbReference type="NCBI Taxonomy" id="680646"/>
    <lineage>
        <taxon>Bacteria</taxon>
        <taxon>Bacillati</taxon>
        <taxon>Actinomycetota</taxon>
        <taxon>Actinomycetes</taxon>
        <taxon>Micrococcales</taxon>
        <taxon>Micrococcaceae</taxon>
        <taxon>Rothia</taxon>
    </lineage>
</organism>
<dbReference type="EMBL" id="AP011540">
    <property type="protein sequence ID" value="BAI63896.1"/>
    <property type="molecule type" value="Genomic_DNA"/>
</dbReference>
<proteinExistence type="predicted"/>
<gene>
    <name evidence="1" type="ordered locus">RMDY18_00640</name>
</gene>
<reference evidence="1 2" key="2">
    <citation type="journal article" date="2010" name="J Osaka Dent Univ">
        <title>Isolation and identification of Rothia mucilaginosa from persistent apical periodontitis lesions.</title>
        <authorList>
            <person name="Yamane K."/>
            <person name="Yoshida M."/>
            <person name="Fujihira T."/>
            <person name="Baba T."/>
            <person name="Tsuji N."/>
            <person name="Hayashi H."/>
            <person name="Sugimori C."/>
            <person name="Yamanaka T."/>
            <person name="Mashimo C."/>
            <person name="Nambu T."/>
            <person name="Kawai H."/>
            <person name="Fukushima H."/>
        </authorList>
    </citation>
    <scope>NUCLEOTIDE SEQUENCE [LARGE SCALE GENOMIC DNA]</scope>
    <source>
        <strain evidence="1 2">DY-18</strain>
    </source>
</reference>
<dbReference type="AlphaFoldDB" id="D2NQH0"/>
<dbReference type="InterPro" id="IPR036412">
    <property type="entry name" value="HAD-like_sf"/>
</dbReference>
<dbReference type="NCBIfam" id="TIGR01484">
    <property type="entry name" value="HAD-SF-IIB"/>
    <property type="match status" value="1"/>
</dbReference>
<accession>D2NQH0</accession>
<sequence>MAAQSRQSRALFSTDTPTTEGKHCMIKLIASDLDGTLIGHDFRFRPRTLRALEAARAAGIDIVFVTGRPSRWLTPLREQTDFDSYAICSNGAVVYHLGANEVEEINGADPAVIARTHELLEPMFPDATYTLETVDTVYIQGPHEGGEVLEGARVVEAKIADALEHIGSTPVIKYLIRVPGMDPDILQARVHQAVGSLVSVTRGVVGEPLVEMGSKTVNKGRILERFAARHGIEAHEVMAFGDMPNDAEMLCWAGEGFAMASGQPALIAKVGRTCPSFHEDGVAQTIEAMLAERS</sequence>
<dbReference type="Pfam" id="PF08282">
    <property type="entry name" value="Hydrolase_3"/>
    <property type="match status" value="1"/>
</dbReference>
<dbReference type="GO" id="GO:0005829">
    <property type="term" value="C:cytosol"/>
    <property type="evidence" value="ECO:0007669"/>
    <property type="project" value="TreeGrafter"/>
</dbReference>
<evidence type="ECO:0000313" key="2">
    <source>
        <dbReference type="Proteomes" id="UP000001883"/>
    </source>
</evidence>
<dbReference type="PANTHER" id="PTHR10000">
    <property type="entry name" value="PHOSPHOSERINE PHOSPHATASE"/>
    <property type="match status" value="1"/>
</dbReference>
<dbReference type="STRING" id="680646.RMDY18_00640"/>
<keyword evidence="2" id="KW-1185">Reference proteome</keyword>
<dbReference type="GO" id="GO:0000287">
    <property type="term" value="F:magnesium ion binding"/>
    <property type="evidence" value="ECO:0007669"/>
    <property type="project" value="TreeGrafter"/>
</dbReference>
<evidence type="ECO:0000313" key="1">
    <source>
        <dbReference type="EMBL" id="BAI63896.1"/>
    </source>
</evidence>
<dbReference type="InterPro" id="IPR023214">
    <property type="entry name" value="HAD_sf"/>
</dbReference>
<name>D2NQH0_ROTMD</name>